<organism evidence="2">
    <name type="scientific">marine metagenome</name>
    <dbReference type="NCBI Taxonomy" id="408172"/>
    <lineage>
        <taxon>unclassified sequences</taxon>
        <taxon>metagenomes</taxon>
        <taxon>ecological metagenomes</taxon>
    </lineage>
</organism>
<dbReference type="InterPro" id="IPR025965">
    <property type="entry name" value="FlgD/Vpr_Ig-like"/>
</dbReference>
<feature type="non-terminal residue" evidence="2">
    <location>
        <position position="67"/>
    </location>
</feature>
<dbReference type="Pfam" id="PF13860">
    <property type="entry name" value="FlgD_ig"/>
    <property type="match status" value="1"/>
</dbReference>
<gene>
    <name evidence="2" type="ORF">METZ01_LOCUS387341</name>
</gene>
<sequence length="67" mass="7490">VSVAIYDVAGIPVRTISMSYLQAGRYVSQSRAIYWDGRTKVGERVASGTYFYTLKADTSTFTQKMII</sequence>
<feature type="domain" description="FlgD/Vpr Ig-like" evidence="1">
    <location>
        <begin position="1"/>
        <end position="58"/>
    </location>
</feature>
<proteinExistence type="predicted"/>
<accession>A0A382UK82</accession>
<dbReference type="AlphaFoldDB" id="A0A382UK82"/>
<reference evidence="2" key="1">
    <citation type="submission" date="2018-05" db="EMBL/GenBank/DDBJ databases">
        <authorList>
            <person name="Lanie J.A."/>
            <person name="Ng W.-L."/>
            <person name="Kazmierczak K.M."/>
            <person name="Andrzejewski T.M."/>
            <person name="Davidsen T.M."/>
            <person name="Wayne K.J."/>
            <person name="Tettelin H."/>
            <person name="Glass J.I."/>
            <person name="Rusch D."/>
            <person name="Podicherti R."/>
            <person name="Tsui H.-C.T."/>
            <person name="Winkler M.E."/>
        </authorList>
    </citation>
    <scope>NUCLEOTIDE SEQUENCE</scope>
</reference>
<protein>
    <recommendedName>
        <fullName evidence="1">FlgD/Vpr Ig-like domain-containing protein</fullName>
    </recommendedName>
</protein>
<name>A0A382UK82_9ZZZZ</name>
<dbReference type="NCBIfam" id="TIGR04183">
    <property type="entry name" value="Por_Secre_tail"/>
    <property type="match status" value="1"/>
</dbReference>
<feature type="non-terminal residue" evidence="2">
    <location>
        <position position="1"/>
    </location>
</feature>
<dbReference type="Gene3D" id="2.60.40.4070">
    <property type="match status" value="1"/>
</dbReference>
<evidence type="ECO:0000313" key="2">
    <source>
        <dbReference type="EMBL" id="SVD34487.1"/>
    </source>
</evidence>
<evidence type="ECO:0000259" key="1">
    <source>
        <dbReference type="Pfam" id="PF13860"/>
    </source>
</evidence>
<dbReference type="InterPro" id="IPR026444">
    <property type="entry name" value="Secre_tail"/>
</dbReference>
<dbReference type="EMBL" id="UINC01144770">
    <property type="protein sequence ID" value="SVD34487.1"/>
    <property type="molecule type" value="Genomic_DNA"/>
</dbReference>